<keyword evidence="1" id="KW-0812">Transmembrane</keyword>
<dbReference type="InterPro" id="IPR029044">
    <property type="entry name" value="Nucleotide-diphossugar_trans"/>
</dbReference>
<feature type="transmembrane region" description="Helical" evidence="1">
    <location>
        <begin position="292"/>
        <end position="314"/>
    </location>
</feature>
<feature type="transmembrane region" description="Helical" evidence="1">
    <location>
        <begin position="232"/>
        <end position="252"/>
    </location>
</feature>
<dbReference type="GO" id="GO:0016757">
    <property type="term" value="F:glycosyltransferase activity"/>
    <property type="evidence" value="ECO:0007669"/>
    <property type="project" value="UniProtKB-KW"/>
</dbReference>
<dbReference type="SUPFAM" id="SSF53448">
    <property type="entry name" value="Nucleotide-diphospho-sugar transferases"/>
    <property type="match status" value="1"/>
</dbReference>
<dbReference type="RefSeq" id="WP_146521724.1">
    <property type="nucleotide sequence ID" value="NZ_CP151726.1"/>
</dbReference>
<evidence type="ECO:0000259" key="2">
    <source>
        <dbReference type="Pfam" id="PF00535"/>
    </source>
</evidence>
<sequence length="328" mass="36095">MRVSVVIPTLNEAEYLPQCLRSLSEHGGDAVTEIFVVDAGSSDDTVAIAEAANATVLKKEKDTIAGQRNLGAAIATGDLLAFLDADCTINPGWAENAVRHFADPHVVSAGAPPDIPDNNTTWVQQAWSFLKRKSQPRQMDVSWLASANVWVRKSSFDQIGGFDANLETCEDADLGFRLNRLGRTISDPGISVQHHREPRTLTHFYKKEVWHGKHSYDGLLKGRLTLAEIPSLVTPFLFVGSFVLMVVGILTTGPWGHWILLTGIAGLFAAPVAYTLRAVLKKGQWLRSPQYLLVYFVYFAARADALVRACWRLIVSPFQSKTAKNHAT</sequence>
<dbReference type="EMBL" id="SJPN01000005">
    <property type="protein sequence ID" value="TWU01277.1"/>
    <property type="molecule type" value="Genomic_DNA"/>
</dbReference>
<dbReference type="Gene3D" id="3.90.550.10">
    <property type="entry name" value="Spore Coat Polysaccharide Biosynthesis Protein SpsA, Chain A"/>
    <property type="match status" value="1"/>
</dbReference>
<dbReference type="OrthoDB" id="396512at2"/>
<accession>A0A5C6AP39</accession>
<reference evidence="3 4" key="1">
    <citation type="submission" date="2019-02" db="EMBL/GenBank/DDBJ databases">
        <title>Deep-cultivation of Planctomycetes and their phenomic and genomic characterization uncovers novel biology.</title>
        <authorList>
            <person name="Wiegand S."/>
            <person name="Jogler M."/>
            <person name="Boedeker C."/>
            <person name="Pinto D."/>
            <person name="Vollmers J."/>
            <person name="Rivas-Marin E."/>
            <person name="Kohn T."/>
            <person name="Peeters S.H."/>
            <person name="Heuer A."/>
            <person name="Rast P."/>
            <person name="Oberbeckmann S."/>
            <person name="Bunk B."/>
            <person name="Jeske O."/>
            <person name="Meyerdierks A."/>
            <person name="Storesund J.E."/>
            <person name="Kallscheuer N."/>
            <person name="Luecker S."/>
            <person name="Lage O.M."/>
            <person name="Pohl T."/>
            <person name="Merkel B.J."/>
            <person name="Hornburger P."/>
            <person name="Mueller R.-W."/>
            <person name="Bruemmer F."/>
            <person name="Labrenz M."/>
            <person name="Spormann A.M."/>
            <person name="Op Den Camp H."/>
            <person name="Overmann J."/>
            <person name="Amann R."/>
            <person name="Jetten M.S.M."/>
            <person name="Mascher T."/>
            <person name="Medema M.H."/>
            <person name="Devos D.P."/>
            <person name="Kaster A.-K."/>
            <person name="Ovreas L."/>
            <person name="Rohde M."/>
            <person name="Galperin M.Y."/>
            <person name="Jogler C."/>
        </authorList>
    </citation>
    <scope>NUCLEOTIDE SEQUENCE [LARGE SCALE GENOMIC DNA]</scope>
    <source>
        <strain evidence="3 4">Pla52n</strain>
    </source>
</reference>
<organism evidence="3 4">
    <name type="scientific">Stieleria varia</name>
    <dbReference type="NCBI Taxonomy" id="2528005"/>
    <lineage>
        <taxon>Bacteria</taxon>
        <taxon>Pseudomonadati</taxon>
        <taxon>Planctomycetota</taxon>
        <taxon>Planctomycetia</taxon>
        <taxon>Pirellulales</taxon>
        <taxon>Pirellulaceae</taxon>
        <taxon>Stieleria</taxon>
    </lineage>
</organism>
<keyword evidence="1" id="KW-0472">Membrane</keyword>
<dbReference type="PANTHER" id="PTHR43646:SF6">
    <property type="entry name" value="PRE-MYCOFACTOCIN GLYCOSYLTRANSFERASE"/>
    <property type="match status" value="1"/>
</dbReference>
<keyword evidence="1" id="KW-1133">Transmembrane helix</keyword>
<evidence type="ECO:0000313" key="3">
    <source>
        <dbReference type="EMBL" id="TWU01277.1"/>
    </source>
</evidence>
<dbReference type="InterPro" id="IPR001173">
    <property type="entry name" value="Glyco_trans_2-like"/>
</dbReference>
<dbReference type="PANTHER" id="PTHR43646">
    <property type="entry name" value="GLYCOSYLTRANSFERASE"/>
    <property type="match status" value="1"/>
</dbReference>
<dbReference type="AlphaFoldDB" id="A0A5C6AP39"/>
<name>A0A5C6AP39_9BACT</name>
<evidence type="ECO:0000256" key="1">
    <source>
        <dbReference type="SAM" id="Phobius"/>
    </source>
</evidence>
<proteinExistence type="predicted"/>
<protein>
    <submittedName>
        <fullName evidence="3">Putative glycosyltransferase EpsH</fullName>
        <ecNumber evidence="3">2.4.-.-</ecNumber>
    </submittedName>
</protein>
<keyword evidence="3" id="KW-0808">Transferase</keyword>
<keyword evidence="3" id="KW-0328">Glycosyltransferase</keyword>
<comment type="caution">
    <text evidence="3">The sequence shown here is derived from an EMBL/GenBank/DDBJ whole genome shotgun (WGS) entry which is preliminary data.</text>
</comment>
<gene>
    <name evidence="3" type="primary">epsH_2</name>
    <name evidence="3" type="ORF">Pla52n_46510</name>
</gene>
<dbReference type="Proteomes" id="UP000320176">
    <property type="component" value="Unassembled WGS sequence"/>
</dbReference>
<dbReference type="Pfam" id="PF00535">
    <property type="entry name" value="Glycos_transf_2"/>
    <property type="match status" value="1"/>
</dbReference>
<feature type="domain" description="Glycosyltransferase 2-like" evidence="2">
    <location>
        <begin position="4"/>
        <end position="159"/>
    </location>
</feature>
<keyword evidence="4" id="KW-1185">Reference proteome</keyword>
<feature type="transmembrane region" description="Helical" evidence="1">
    <location>
        <begin position="258"/>
        <end position="280"/>
    </location>
</feature>
<dbReference type="EC" id="2.4.-.-" evidence="3"/>
<evidence type="ECO:0000313" key="4">
    <source>
        <dbReference type="Proteomes" id="UP000320176"/>
    </source>
</evidence>